<evidence type="ECO:0000256" key="1">
    <source>
        <dbReference type="SAM" id="MobiDB-lite"/>
    </source>
</evidence>
<feature type="domain" description="Jacalin-type lectin" evidence="2">
    <location>
        <begin position="503"/>
        <end position="641"/>
    </location>
</feature>
<keyword evidence="4" id="KW-1185">Reference proteome</keyword>
<dbReference type="InterPro" id="IPR053002">
    <property type="entry name" value="Metalloproteinase_M10B"/>
</dbReference>
<dbReference type="OrthoDB" id="74460at2759"/>
<dbReference type="InterPro" id="IPR001229">
    <property type="entry name" value="Jacalin-like_lectin_dom"/>
</dbReference>
<dbReference type="InterPro" id="IPR021917">
    <property type="entry name" value="Unchr_Zn-peptidase-like"/>
</dbReference>
<evidence type="ECO:0000313" key="4">
    <source>
        <dbReference type="Proteomes" id="UP000603453"/>
    </source>
</evidence>
<dbReference type="AlphaFoldDB" id="A0A8H7RAW2"/>
<dbReference type="PANTHER" id="PTHR21054">
    <property type="entry name" value="ZINC METALLOPROTEINASE-RELATED"/>
    <property type="match status" value="1"/>
</dbReference>
<feature type="region of interest" description="Disordered" evidence="1">
    <location>
        <begin position="808"/>
        <end position="834"/>
    </location>
</feature>
<dbReference type="GO" id="GO:0005737">
    <property type="term" value="C:cytoplasm"/>
    <property type="evidence" value="ECO:0007669"/>
    <property type="project" value="TreeGrafter"/>
</dbReference>
<proteinExistence type="predicted"/>
<protein>
    <recommendedName>
        <fullName evidence="2">Jacalin-type lectin domain-containing protein</fullName>
    </recommendedName>
</protein>
<dbReference type="Pfam" id="PF01419">
    <property type="entry name" value="Jacalin"/>
    <property type="match status" value="1"/>
</dbReference>
<organism evidence="3 4">
    <name type="scientific">Mucor saturninus</name>
    <dbReference type="NCBI Taxonomy" id="64648"/>
    <lineage>
        <taxon>Eukaryota</taxon>
        <taxon>Fungi</taxon>
        <taxon>Fungi incertae sedis</taxon>
        <taxon>Mucoromycota</taxon>
        <taxon>Mucoromycotina</taxon>
        <taxon>Mucoromycetes</taxon>
        <taxon>Mucorales</taxon>
        <taxon>Mucorineae</taxon>
        <taxon>Mucoraceae</taxon>
        <taxon>Mucor</taxon>
    </lineage>
</organism>
<dbReference type="Proteomes" id="UP000603453">
    <property type="component" value="Unassembled WGS sequence"/>
</dbReference>
<comment type="caution">
    <text evidence="3">The sequence shown here is derived from an EMBL/GenBank/DDBJ whole genome shotgun (WGS) entry which is preliminary data.</text>
</comment>
<dbReference type="PANTHER" id="PTHR21054:SF2">
    <property type="entry name" value="MIP04191P"/>
    <property type="match status" value="1"/>
</dbReference>
<gene>
    <name evidence="3" type="ORF">INT47_006853</name>
</gene>
<dbReference type="EMBL" id="JAEPRD010000025">
    <property type="protein sequence ID" value="KAG2207378.1"/>
    <property type="molecule type" value="Genomic_DNA"/>
</dbReference>
<dbReference type="Pfam" id="PF12044">
    <property type="entry name" value="Metallopep"/>
    <property type="match status" value="1"/>
</dbReference>
<sequence>MNHPLVPQRPPTAGIEISNVLDGETVHQRFLLVNGRAGPRHGSFDQPIHVLCNDFPQTQWPCVNSYFKAMVHLVPGPNTITFLFQHGEKQTLHFHISYLPLLQNPPLSLVIFIGSDSPAKFDVPPQKKGQDTLSIAIEKFRTAGYMWQAFCAEQMHRHGFGRRTFRLEEAWLPDTISCQEKGVMRNTAKVHVIRSKHTVAEIRDVRRAQQSDDHDESFESLFDFFLDDLRHNPPFDKPCAVAGLILDSHWDTQKQLSLGHTALGGGAGHTALGIFGSHLLHAWPTSIEDIVPSFMDNTKTDTRYVANDANESGEWWRAINIGMGAMLHEVGHAYTLTHTPTGIMSRGYNNLNRTFVAKEPGFGPIPPEAENGSHWHRLDVLRLRFHPAFRLPQDGPKGVPIETSPSFVPLEGNQFQINAPAGLSILEMNVDGHYRTHLEFLQEHPKTLVLSMDEICSRCKCDKRQKISLEAMCVNQQQRTMEDVQGFIQSHAGVRLPGVPGHVIQSDVFGGDTPGATQSRSIFLKDGHLKQAVSITVHHGSFLDGFVIHWNDGTQDVVGKTGGGKSRFIVMPGEQIQGIILRCGAWIDGLQFKLSSGRLSPWYGGMGGSPTVVEAPEGYDTVGFFSTANDWTEQIDASPGQVGHVICPPLLSTKITLSSAGNTNRWIFYGTRKQIIDWIREHSNITLENALFAGGNSPTSHVHTELVIDLQQVYDQDQTYADYIKSYFVSIYDVERVKVEIRPRIESKDCFIPAVNRVIVASGTKLADIVEDLEIEWFKPAESYVQQTIHLFNDEDTPSHIISAKPPTSVQINAEPTKTSTAPSAAEMDLSTPH</sequence>
<reference evidence="3" key="1">
    <citation type="submission" date="2020-12" db="EMBL/GenBank/DDBJ databases">
        <title>Metabolic potential, ecology and presence of endohyphal bacteria is reflected in genomic diversity of Mucoromycotina.</title>
        <authorList>
            <person name="Muszewska A."/>
            <person name="Okrasinska A."/>
            <person name="Steczkiewicz K."/>
            <person name="Drgas O."/>
            <person name="Orlowska M."/>
            <person name="Perlinska-Lenart U."/>
            <person name="Aleksandrzak-Piekarczyk T."/>
            <person name="Szatraj K."/>
            <person name="Zielenkiewicz U."/>
            <person name="Pilsyk S."/>
            <person name="Malc E."/>
            <person name="Mieczkowski P."/>
            <person name="Kruszewska J.S."/>
            <person name="Biernat P."/>
            <person name="Pawlowska J."/>
        </authorList>
    </citation>
    <scope>NUCLEOTIDE SEQUENCE</scope>
    <source>
        <strain evidence="3">WA0000017839</strain>
    </source>
</reference>
<accession>A0A8H7RAW2</accession>
<dbReference type="InterPro" id="IPR036404">
    <property type="entry name" value="Jacalin-like_lectin_dom_sf"/>
</dbReference>
<dbReference type="Gene3D" id="2.100.10.30">
    <property type="entry name" value="Jacalin-like lectin domain"/>
    <property type="match status" value="1"/>
</dbReference>
<feature type="compositionally biased region" description="Polar residues" evidence="1">
    <location>
        <begin position="808"/>
        <end position="823"/>
    </location>
</feature>
<name>A0A8H7RAW2_9FUNG</name>
<evidence type="ECO:0000313" key="3">
    <source>
        <dbReference type="EMBL" id="KAG2207378.1"/>
    </source>
</evidence>
<evidence type="ECO:0000259" key="2">
    <source>
        <dbReference type="PROSITE" id="PS51752"/>
    </source>
</evidence>
<dbReference type="PROSITE" id="PS51752">
    <property type="entry name" value="JACALIN_LECTIN"/>
    <property type="match status" value="1"/>
</dbReference>
<dbReference type="SUPFAM" id="SSF51101">
    <property type="entry name" value="Mannose-binding lectins"/>
    <property type="match status" value="1"/>
</dbReference>